<accession>A0A4Q1TX74</accession>
<proteinExistence type="predicted"/>
<sequence>MMLTVGTPARTEQVIVNSKGLTQITQSLNRELVATANKNGATLSPESTLVTIDDTRRLTKKMISASTANQTHVSLATINESVADRLKTAATDQRQNFDQKKVLTSLKTLLNREINQLLMSEGWGLVYPLLVLMTQTAVIVAAILMVIVLLIMLKTAHSWRRFLVVTGRSTYIMGYMGGFLAILPTASPFFGAISTRMPINTELARDLLLAYSPLWQRVAGWTIVIGLVIAALSHFLPRETVVDEDHEDQT</sequence>
<evidence type="ECO:0000313" key="2">
    <source>
        <dbReference type="EMBL" id="RXT23572.1"/>
    </source>
</evidence>
<feature type="transmembrane region" description="Helical" evidence="1">
    <location>
        <begin position="172"/>
        <end position="194"/>
    </location>
</feature>
<reference evidence="2 3" key="1">
    <citation type="submission" date="2017-01" db="EMBL/GenBank/DDBJ databases">
        <title>Lactobacillus chiayiensis sp. nov., a lactic acid bacterium isolated from compost.</title>
        <authorList>
            <person name="Huang C.-H."/>
        </authorList>
    </citation>
    <scope>NUCLEOTIDE SEQUENCE [LARGE SCALE GENOMIC DNA]</scope>
    <source>
        <strain evidence="3">chh01</strain>
    </source>
</reference>
<keyword evidence="1" id="KW-1133">Transmembrane helix</keyword>
<dbReference type="AlphaFoldDB" id="A0A4Q1TX74"/>
<dbReference type="Proteomes" id="UP000290475">
    <property type="component" value="Unassembled WGS sequence"/>
</dbReference>
<dbReference type="EMBL" id="MSSM01000018">
    <property type="protein sequence ID" value="RXT23572.1"/>
    <property type="molecule type" value="Genomic_DNA"/>
</dbReference>
<organism evidence="2 3">
    <name type="scientific">Lacticaseibacillus chiayiensis</name>
    <dbReference type="NCBI Taxonomy" id="2100821"/>
    <lineage>
        <taxon>Bacteria</taxon>
        <taxon>Bacillati</taxon>
        <taxon>Bacillota</taxon>
        <taxon>Bacilli</taxon>
        <taxon>Lactobacillales</taxon>
        <taxon>Lactobacillaceae</taxon>
        <taxon>Lacticaseibacillus</taxon>
    </lineage>
</organism>
<evidence type="ECO:0000256" key="1">
    <source>
        <dbReference type="SAM" id="Phobius"/>
    </source>
</evidence>
<keyword evidence="1" id="KW-0812">Transmembrane</keyword>
<comment type="caution">
    <text evidence="2">The sequence shown here is derived from an EMBL/GenBank/DDBJ whole genome shotgun (WGS) entry which is preliminary data.</text>
</comment>
<gene>
    <name evidence="2" type="ORF">BVJ53_07770</name>
</gene>
<protein>
    <submittedName>
        <fullName evidence="2">Uncharacterized protein</fullName>
    </submittedName>
</protein>
<keyword evidence="1" id="KW-0472">Membrane</keyword>
<feature type="transmembrane region" description="Helical" evidence="1">
    <location>
        <begin position="214"/>
        <end position="236"/>
    </location>
</feature>
<feature type="transmembrane region" description="Helical" evidence="1">
    <location>
        <begin position="125"/>
        <end position="151"/>
    </location>
</feature>
<name>A0A4Q1TX74_9LACO</name>
<evidence type="ECO:0000313" key="3">
    <source>
        <dbReference type="Proteomes" id="UP000290475"/>
    </source>
</evidence>